<gene>
    <name evidence="2" type="ORF">L210DRAFT_944473</name>
</gene>
<sequence length="76" mass="8231">MTSSPELSQHPDDSHHAGRAASQSGSRTPRRVQWASHDTVGVDGNTETSPRSSMHGLDEMGLDVCSCFPIVLLRRS</sequence>
<evidence type="ECO:0000313" key="2">
    <source>
        <dbReference type="EMBL" id="KAF8435402.1"/>
    </source>
</evidence>
<keyword evidence="3" id="KW-1185">Reference proteome</keyword>
<evidence type="ECO:0000313" key="3">
    <source>
        <dbReference type="Proteomes" id="UP001194468"/>
    </source>
</evidence>
<evidence type="ECO:0000256" key="1">
    <source>
        <dbReference type="SAM" id="MobiDB-lite"/>
    </source>
</evidence>
<organism evidence="2 3">
    <name type="scientific">Boletus edulis BED1</name>
    <dbReference type="NCBI Taxonomy" id="1328754"/>
    <lineage>
        <taxon>Eukaryota</taxon>
        <taxon>Fungi</taxon>
        <taxon>Dikarya</taxon>
        <taxon>Basidiomycota</taxon>
        <taxon>Agaricomycotina</taxon>
        <taxon>Agaricomycetes</taxon>
        <taxon>Agaricomycetidae</taxon>
        <taxon>Boletales</taxon>
        <taxon>Boletineae</taxon>
        <taxon>Boletaceae</taxon>
        <taxon>Boletoideae</taxon>
        <taxon>Boletus</taxon>
    </lineage>
</organism>
<comment type="caution">
    <text evidence="2">The sequence shown here is derived from an EMBL/GenBank/DDBJ whole genome shotgun (WGS) entry which is preliminary data.</text>
</comment>
<reference evidence="2" key="2">
    <citation type="journal article" date="2020" name="Nat. Commun.">
        <title>Large-scale genome sequencing of mycorrhizal fungi provides insights into the early evolution of symbiotic traits.</title>
        <authorList>
            <person name="Miyauchi S."/>
            <person name="Kiss E."/>
            <person name="Kuo A."/>
            <person name="Drula E."/>
            <person name="Kohler A."/>
            <person name="Sanchez-Garcia M."/>
            <person name="Morin E."/>
            <person name="Andreopoulos B."/>
            <person name="Barry K.W."/>
            <person name="Bonito G."/>
            <person name="Buee M."/>
            <person name="Carver A."/>
            <person name="Chen C."/>
            <person name="Cichocki N."/>
            <person name="Clum A."/>
            <person name="Culley D."/>
            <person name="Crous P.W."/>
            <person name="Fauchery L."/>
            <person name="Girlanda M."/>
            <person name="Hayes R.D."/>
            <person name="Keri Z."/>
            <person name="LaButti K."/>
            <person name="Lipzen A."/>
            <person name="Lombard V."/>
            <person name="Magnuson J."/>
            <person name="Maillard F."/>
            <person name="Murat C."/>
            <person name="Nolan M."/>
            <person name="Ohm R.A."/>
            <person name="Pangilinan J."/>
            <person name="Pereira M.F."/>
            <person name="Perotto S."/>
            <person name="Peter M."/>
            <person name="Pfister S."/>
            <person name="Riley R."/>
            <person name="Sitrit Y."/>
            <person name="Stielow J.B."/>
            <person name="Szollosi G."/>
            <person name="Zifcakova L."/>
            <person name="Stursova M."/>
            <person name="Spatafora J.W."/>
            <person name="Tedersoo L."/>
            <person name="Vaario L.M."/>
            <person name="Yamada A."/>
            <person name="Yan M."/>
            <person name="Wang P."/>
            <person name="Xu J."/>
            <person name="Bruns T."/>
            <person name="Baldrian P."/>
            <person name="Vilgalys R."/>
            <person name="Dunand C."/>
            <person name="Henrissat B."/>
            <person name="Grigoriev I.V."/>
            <person name="Hibbett D."/>
            <person name="Nagy L.G."/>
            <person name="Martin F.M."/>
        </authorList>
    </citation>
    <scope>NUCLEOTIDE SEQUENCE</scope>
    <source>
        <strain evidence="2">BED1</strain>
    </source>
</reference>
<feature type="region of interest" description="Disordered" evidence="1">
    <location>
        <begin position="1"/>
        <end position="58"/>
    </location>
</feature>
<name>A0AAD4BP16_BOLED</name>
<protein>
    <submittedName>
        <fullName evidence="2">Uncharacterized protein</fullName>
    </submittedName>
</protein>
<proteinExistence type="predicted"/>
<dbReference type="EMBL" id="WHUW01000025">
    <property type="protein sequence ID" value="KAF8435402.1"/>
    <property type="molecule type" value="Genomic_DNA"/>
</dbReference>
<dbReference type="Proteomes" id="UP001194468">
    <property type="component" value="Unassembled WGS sequence"/>
</dbReference>
<accession>A0AAD4BP16</accession>
<reference evidence="2" key="1">
    <citation type="submission" date="2019-10" db="EMBL/GenBank/DDBJ databases">
        <authorList>
            <consortium name="DOE Joint Genome Institute"/>
            <person name="Kuo A."/>
            <person name="Miyauchi S."/>
            <person name="Kiss E."/>
            <person name="Drula E."/>
            <person name="Kohler A."/>
            <person name="Sanchez-Garcia M."/>
            <person name="Andreopoulos B."/>
            <person name="Barry K.W."/>
            <person name="Bonito G."/>
            <person name="Buee M."/>
            <person name="Carver A."/>
            <person name="Chen C."/>
            <person name="Cichocki N."/>
            <person name="Clum A."/>
            <person name="Culley D."/>
            <person name="Crous P.W."/>
            <person name="Fauchery L."/>
            <person name="Girlanda M."/>
            <person name="Hayes R."/>
            <person name="Keri Z."/>
            <person name="LaButti K."/>
            <person name="Lipzen A."/>
            <person name="Lombard V."/>
            <person name="Magnuson J."/>
            <person name="Maillard F."/>
            <person name="Morin E."/>
            <person name="Murat C."/>
            <person name="Nolan M."/>
            <person name="Ohm R."/>
            <person name="Pangilinan J."/>
            <person name="Pereira M."/>
            <person name="Perotto S."/>
            <person name="Peter M."/>
            <person name="Riley R."/>
            <person name="Sitrit Y."/>
            <person name="Stielow B."/>
            <person name="Szollosi G."/>
            <person name="Zifcakova L."/>
            <person name="Stursova M."/>
            <person name="Spatafora J.W."/>
            <person name="Tedersoo L."/>
            <person name="Vaario L.-M."/>
            <person name="Yamada A."/>
            <person name="Yan M."/>
            <person name="Wang P."/>
            <person name="Xu J."/>
            <person name="Bruns T."/>
            <person name="Baldrian P."/>
            <person name="Vilgalys R."/>
            <person name="Henrissat B."/>
            <person name="Grigoriev I.V."/>
            <person name="Hibbett D."/>
            <person name="Nagy L.G."/>
            <person name="Martin F.M."/>
        </authorList>
    </citation>
    <scope>NUCLEOTIDE SEQUENCE</scope>
    <source>
        <strain evidence="2">BED1</strain>
    </source>
</reference>
<dbReference type="AlphaFoldDB" id="A0AAD4BP16"/>